<evidence type="ECO:0000256" key="1">
    <source>
        <dbReference type="SAM" id="MobiDB-lite"/>
    </source>
</evidence>
<sequence>MSEFHTDAGAAGQQHSDIAPELRILAQSILDRLDPAVKLLAAKTQAGGAGKCEQVWCPVCAIAALMSGEQHPLLNVLAEHSVALLTLVKAMLDNFDSSPPQPHDPCEQDQSKPGRAAPPEPGHYEPITVVIEDSTDSTD</sequence>
<protein>
    <recommendedName>
        <fullName evidence="4">DUF222 domain-containing protein</fullName>
    </recommendedName>
</protein>
<proteinExistence type="predicted"/>
<comment type="caution">
    <text evidence="2">The sequence shown here is derived from an EMBL/GenBank/DDBJ whole genome shotgun (WGS) entry which is preliminary data.</text>
</comment>
<reference evidence="2 3" key="1">
    <citation type="submission" date="2021-08" db="EMBL/GenBank/DDBJ databases">
        <title>Draft genome sequence of Mycolicibacterium sp. NGTWS1702 strain.</title>
        <authorList>
            <person name="Matsumoto M."/>
            <person name="Tang B.C.C."/>
            <person name="Machida Y."/>
            <person name="Matoyama H."/>
            <person name="Kishihara T."/>
            <person name="Sato S."/>
            <person name="Kondo I."/>
            <person name="Sano M."/>
            <person name="Kato G."/>
        </authorList>
    </citation>
    <scope>NUCLEOTIDE SEQUENCE [LARGE SCALE GENOMIC DNA]</scope>
    <source>
        <strain evidence="2 3">NGTWSNA01</strain>
    </source>
</reference>
<evidence type="ECO:0000313" key="2">
    <source>
        <dbReference type="EMBL" id="GJF19885.1"/>
    </source>
</evidence>
<keyword evidence="3" id="KW-1185">Reference proteome</keyword>
<accession>A0ABQ4VFY2</accession>
<evidence type="ECO:0000313" key="3">
    <source>
        <dbReference type="Proteomes" id="UP001060504"/>
    </source>
</evidence>
<evidence type="ECO:0008006" key="4">
    <source>
        <dbReference type="Google" id="ProtNLM"/>
    </source>
</evidence>
<organism evidence="2 3">
    <name type="scientific">Mycolicibacterium cyprinidarum</name>
    <dbReference type="NCBI Taxonomy" id="2860311"/>
    <lineage>
        <taxon>Bacteria</taxon>
        <taxon>Bacillati</taxon>
        <taxon>Actinomycetota</taxon>
        <taxon>Actinomycetes</taxon>
        <taxon>Mycobacteriales</taxon>
        <taxon>Mycobacteriaceae</taxon>
        <taxon>Mycolicibacterium</taxon>
    </lineage>
</organism>
<gene>
    <name evidence="2" type="ORF">NGTWS1702_28770</name>
</gene>
<feature type="region of interest" description="Disordered" evidence="1">
    <location>
        <begin position="93"/>
        <end position="139"/>
    </location>
</feature>
<dbReference type="Proteomes" id="UP001060504">
    <property type="component" value="Unassembled WGS sequence"/>
</dbReference>
<name>A0ABQ4VFY2_9MYCO</name>
<dbReference type="EMBL" id="BPRH01003008">
    <property type="protein sequence ID" value="GJF19885.1"/>
    <property type="molecule type" value="Genomic_DNA"/>
</dbReference>